<comment type="caution">
    <text evidence="1">The sequence shown here is derived from an EMBL/GenBank/DDBJ whole genome shotgun (WGS) entry which is preliminary data.</text>
</comment>
<reference evidence="1 2" key="1">
    <citation type="journal article" date="2018" name="IMA Fungus">
        <title>IMA Genome-F 9: Draft genome sequence of Annulohypoxylon stygium, Aspergillus mulundensis, Berkeleyomyces basicola (syn. Thielaviopsis basicola), Ceratocystis smalleyi, two Cercospora beticola strains, Coleophoma cylindrospora, Fusarium fracticaudum, Phialophora cf. hyalina, and Morchella septimelata.</title>
        <authorList>
            <person name="Wingfield B.D."/>
            <person name="Bills G.F."/>
            <person name="Dong Y."/>
            <person name="Huang W."/>
            <person name="Nel W.J."/>
            <person name="Swalarsk-Parry B.S."/>
            <person name="Vaghefi N."/>
            <person name="Wilken P.M."/>
            <person name="An Z."/>
            <person name="de Beer Z.W."/>
            <person name="De Vos L."/>
            <person name="Chen L."/>
            <person name="Duong T.A."/>
            <person name="Gao Y."/>
            <person name="Hammerbacher A."/>
            <person name="Kikkert J.R."/>
            <person name="Li Y."/>
            <person name="Li H."/>
            <person name="Li K."/>
            <person name="Li Q."/>
            <person name="Liu X."/>
            <person name="Ma X."/>
            <person name="Naidoo K."/>
            <person name="Pethybridge S.J."/>
            <person name="Sun J."/>
            <person name="Steenkamp E.T."/>
            <person name="van der Nest M.A."/>
            <person name="van Wyk S."/>
            <person name="Wingfield M.J."/>
            <person name="Xiong C."/>
            <person name="Yue Q."/>
            <person name="Zhang X."/>
        </authorList>
    </citation>
    <scope>NUCLEOTIDE SEQUENCE [LARGE SCALE GENOMIC DNA]</scope>
    <source>
        <strain evidence="1 2">BP5796</strain>
    </source>
</reference>
<proteinExistence type="predicted"/>
<organism evidence="1 2">
    <name type="scientific">Coleophoma crateriformis</name>
    <dbReference type="NCBI Taxonomy" id="565419"/>
    <lineage>
        <taxon>Eukaryota</taxon>
        <taxon>Fungi</taxon>
        <taxon>Dikarya</taxon>
        <taxon>Ascomycota</taxon>
        <taxon>Pezizomycotina</taxon>
        <taxon>Leotiomycetes</taxon>
        <taxon>Helotiales</taxon>
        <taxon>Dermateaceae</taxon>
        <taxon>Coleophoma</taxon>
    </lineage>
</organism>
<keyword evidence="2" id="KW-1185">Reference proteome</keyword>
<protein>
    <submittedName>
        <fullName evidence="1">Uncharacterized protein</fullName>
    </submittedName>
</protein>
<dbReference type="EMBL" id="PDLN01000006">
    <property type="protein sequence ID" value="RDW83350.1"/>
    <property type="molecule type" value="Genomic_DNA"/>
</dbReference>
<evidence type="ECO:0000313" key="2">
    <source>
        <dbReference type="Proteomes" id="UP000256328"/>
    </source>
</evidence>
<gene>
    <name evidence="1" type="ORF">BP5796_04841</name>
</gene>
<dbReference type="AlphaFoldDB" id="A0A3D8SAQ6"/>
<dbReference type="Proteomes" id="UP000256328">
    <property type="component" value="Unassembled WGS sequence"/>
</dbReference>
<accession>A0A3D8SAQ6</accession>
<evidence type="ECO:0000313" key="1">
    <source>
        <dbReference type="EMBL" id="RDW83350.1"/>
    </source>
</evidence>
<sequence length="182" mass="20051">MHAKCGILDFTPTLALAAPGRAMPCHAMPCPPCVKDLIVDGRGNPTLMAGWLAERHAVHRCQIWLQAHSSRDLESHMPMLWACSRRQDTLASCTGTVQQQEGNFNSSSSSSSSDWHPGRALLTTVLRSASKSPARRADWSSQENIKAWKPVSMAPRLTISRTPCWVACRDMVQLAALPYPPY</sequence>
<name>A0A3D8SAQ6_9HELO</name>